<evidence type="ECO:0000256" key="4">
    <source>
        <dbReference type="ARBA" id="ARBA00022989"/>
    </source>
</evidence>
<evidence type="ECO:0000256" key="8">
    <source>
        <dbReference type="SAM" id="MobiDB-lite"/>
    </source>
</evidence>
<dbReference type="PROSITE" id="PS50125">
    <property type="entry name" value="GUANYLATE_CYCLASE_2"/>
    <property type="match status" value="1"/>
</dbReference>
<dbReference type="EMBL" id="JAIWYP010000005">
    <property type="protein sequence ID" value="KAH3819886.1"/>
    <property type="molecule type" value="Genomic_DNA"/>
</dbReference>
<comment type="similarity">
    <text evidence="7">Belongs to the adenylyl cyclase class-4/guanylyl cyclase family.</text>
</comment>
<dbReference type="PROSITE" id="PS00452">
    <property type="entry name" value="GUANYLATE_CYCLASE_1"/>
    <property type="match status" value="1"/>
</dbReference>
<dbReference type="InterPro" id="IPR001054">
    <property type="entry name" value="A/G_cyclase"/>
</dbReference>
<feature type="region of interest" description="Disordered" evidence="8">
    <location>
        <begin position="1"/>
        <end position="20"/>
    </location>
</feature>
<dbReference type="GO" id="GO:0007168">
    <property type="term" value="P:receptor guanylyl cyclase signaling pathway"/>
    <property type="evidence" value="ECO:0007669"/>
    <property type="project" value="TreeGrafter"/>
</dbReference>
<comment type="caution">
    <text evidence="10">The sequence shown here is derived from an EMBL/GenBank/DDBJ whole genome shotgun (WGS) entry which is preliminary data.</text>
</comment>
<name>A0A9D4GLZ1_DREPO</name>
<evidence type="ECO:0000256" key="3">
    <source>
        <dbReference type="ARBA" id="ARBA00022741"/>
    </source>
</evidence>
<accession>A0A9D4GLZ1</accession>
<evidence type="ECO:0000256" key="1">
    <source>
        <dbReference type="ARBA" id="ARBA00004370"/>
    </source>
</evidence>
<dbReference type="PANTHER" id="PTHR11920:SF335">
    <property type="entry name" value="GUANYLATE CYCLASE"/>
    <property type="match status" value="1"/>
</dbReference>
<dbReference type="GO" id="GO:0004016">
    <property type="term" value="F:adenylate cyclase activity"/>
    <property type="evidence" value="ECO:0007669"/>
    <property type="project" value="TreeGrafter"/>
</dbReference>
<keyword evidence="6 7" id="KW-0456">Lyase</keyword>
<evidence type="ECO:0000256" key="7">
    <source>
        <dbReference type="RuleBase" id="RU000405"/>
    </source>
</evidence>
<dbReference type="PANTHER" id="PTHR11920">
    <property type="entry name" value="GUANYLYL CYCLASE"/>
    <property type="match status" value="1"/>
</dbReference>
<keyword evidence="3" id="KW-0547">Nucleotide-binding</keyword>
<dbReference type="Gene3D" id="3.30.70.1230">
    <property type="entry name" value="Nucleotide cyclase"/>
    <property type="match status" value="1"/>
</dbReference>
<dbReference type="GO" id="GO:0004383">
    <property type="term" value="F:guanylate cyclase activity"/>
    <property type="evidence" value="ECO:0007669"/>
    <property type="project" value="TreeGrafter"/>
</dbReference>
<dbReference type="Pfam" id="PF00211">
    <property type="entry name" value="Guanylate_cyc"/>
    <property type="match status" value="1"/>
</dbReference>
<evidence type="ECO:0000313" key="10">
    <source>
        <dbReference type="EMBL" id="KAH3819886.1"/>
    </source>
</evidence>
<dbReference type="SUPFAM" id="SSF55073">
    <property type="entry name" value="Nucleotide cyclase"/>
    <property type="match status" value="1"/>
</dbReference>
<evidence type="ECO:0000256" key="6">
    <source>
        <dbReference type="ARBA" id="ARBA00023239"/>
    </source>
</evidence>
<evidence type="ECO:0000256" key="5">
    <source>
        <dbReference type="ARBA" id="ARBA00023136"/>
    </source>
</evidence>
<organism evidence="10 11">
    <name type="scientific">Dreissena polymorpha</name>
    <name type="common">Zebra mussel</name>
    <name type="synonym">Mytilus polymorpha</name>
    <dbReference type="NCBI Taxonomy" id="45954"/>
    <lineage>
        <taxon>Eukaryota</taxon>
        <taxon>Metazoa</taxon>
        <taxon>Spiralia</taxon>
        <taxon>Lophotrochozoa</taxon>
        <taxon>Mollusca</taxon>
        <taxon>Bivalvia</taxon>
        <taxon>Autobranchia</taxon>
        <taxon>Heteroconchia</taxon>
        <taxon>Euheterodonta</taxon>
        <taxon>Imparidentia</taxon>
        <taxon>Neoheterodontei</taxon>
        <taxon>Myida</taxon>
        <taxon>Dreissenoidea</taxon>
        <taxon>Dreissenidae</taxon>
        <taxon>Dreissena</taxon>
    </lineage>
</organism>
<dbReference type="GO" id="GO:0000166">
    <property type="term" value="F:nucleotide binding"/>
    <property type="evidence" value="ECO:0007669"/>
    <property type="project" value="UniProtKB-KW"/>
</dbReference>
<dbReference type="Proteomes" id="UP000828390">
    <property type="component" value="Unassembled WGS sequence"/>
</dbReference>
<feature type="domain" description="Guanylate cyclase" evidence="9">
    <location>
        <begin position="27"/>
        <end position="56"/>
    </location>
</feature>
<keyword evidence="5" id="KW-0472">Membrane</keyword>
<dbReference type="GO" id="GO:0035556">
    <property type="term" value="P:intracellular signal transduction"/>
    <property type="evidence" value="ECO:0007669"/>
    <property type="project" value="InterPro"/>
</dbReference>
<proteinExistence type="inferred from homology"/>
<protein>
    <recommendedName>
        <fullName evidence="9">Guanylate cyclase domain-containing protein</fullName>
    </recommendedName>
</protein>
<reference evidence="10" key="2">
    <citation type="submission" date="2020-11" db="EMBL/GenBank/DDBJ databases">
        <authorList>
            <person name="McCartney M.A."/>
            <person name="Auch B."/>
            <person name="Kono T."/>
            <person name="Mallez S."/>
            <person name="Becker A."/>
            <person name="Gohl D.M."/>
            <person name="Silverstein K.A.T."/>
            <person name="Koren S."/>
            <person name="Bechman K.B."/>
            <person name="Herman A."/>
            <person name="Abrahante J.E."/>
            <person name="Garbe J."/>
        </authorList>
    </citation>
    <scope>NUCLEOTIDE SEQUENCE</scope>
    <source>
        <strain evidence="10">Duluth1</strain>
        <tissue evidence="10">Whole animal</tissue>
    </source>
</reference>
<keyword evidence="4" id="KW-1133">Transmembrane helix</keyword>
<evidence type="ECO:0000313" key="11">
    <source>
        <dbReference type="Proteomes" id="UP000828390"/>
    </source>
</evidence>
<dbReference type="AlphaFoldDB" id="A0A9D4GLZ1"/>
<keyword evidence="2" id="KW-0812">Transmembrane</keyword>
<dbReference type="GO" id="GO:0001653">
    <property type="term" value="F:peptide receptor activity"/>
    <property type="evidence" value="ECO:0007669"/>
    <property type="project" value="TreeGrafter"/>
</dbReference>
<comment type="subcellular location">
    <subcellularLocation>
        <location evidence="1">Membrane</location>
    </subcellularLocation>
</comment>
<dbReference type="GO" id="GO:0005886">
    <property type="term" value="C:plasma membrane"/>
    <property type="evidence" value="ECO:0007669"/>
    <property type="project" value="TreeGrafter"/>
</dbReference>
<keyword evidence="11" id="KW-1185">Reference proteome</keyword>
<gene>
    <name evidence="10" type="ORF">DPMN_121630</name>
</gene>
<reference evidence="10" key="1">
    <citation type="journal article" date="2019" name="bioRxiv">
        <title>The Genome of the Zebra Mussel, Dreissena polymorpha: A Resource for Invasive Species Research.</title>
        <authorList>
            <person name="McCartney M.A."/>
            <person name="Auch B."/>
            <person name="Kono T."/>
            <person name="Mallez S."/>
            <person name="Zhang Y."/>
            <person name="Obille A."/>
            <person name="Becker A."/>
            <person name="Abrahante J.E."/>
            <person name="Garbe J."/>
            <person name="Badalamenti J.P."/>
            <person name="Herman A."/>
            <person name="Mangelson H."/>
            <person name="Liachko I."/>
            <person name="Sullivan S."/>
            <person name="Sone E.D."/>
            <person name="Koren S."/>
            <person name="Silverstein K.A.T."/>
            <person name="Beckman K.B."/>
            <person name="Gohl D.M."/>
        </authorList>
    </citation>
    <scope>NUCLEOTIDE SEQUENCE</scope>
    <source>
        <strain evidence="10">Duluth1</strain>
        <tissue evidence="10">Whole animal</tissue>
    </source>
</reference>
<dbReference type="InterPro" id="IPR050401">
    <property type="entry name" value="Cyclic_nucleotide_synthase"/>
</dbReference>
<feature type="compositionally biased region" description="Polar residues" evidence="8">
    <location>
        <begin position="10"/>
        <end position="20"/>
    </location>
</feature>
<evidence type="ECO:0000259" key="9">
    <source>
        <dbReference type="PROSITE" id="PS50125"/>
    </source>
</evidence>
<sequence length="110" mass="12138">MRMMLPDGSRPTNTDECTGSNARVRVSGSVVAGVVGTKMPHYCVFGEAVNVASKMESLGKRTVSIRRRSGKTGPHTLIRDDTFCLNRVFVKKKIHKNGKRLLRLACEDCT</sequence>
<dbReference type="InterPro" id="IPR018297">
    <property type="entry name" value="A/G_cyclase_CS"/>
</dbReference>
<evidence type="ECO:0000256" key="2">
    <source>
        <dbReference type="ARBA" id="ARBA00022692"/>
    </source>
</evidence>
<dbReference type="InterPro" id="IPR029787">
    <property type="entry name" value="Nucleotide_cyclase"/>
</dbReference>